<feature type="compositionally biased region" description="Basic and acidic residues" evidence="10">
    <location>
        <begin position="132"/>
        <end position="144"/>
    </location>
</feature>
<evidence type="ECO:0000313" key="11">
    <source>
        <dbReference type="EMBL" id="KAK5691075.1"/>
    </source>
</evidence>
<feature type="compositionally biased region" description="Basic and acidic residues" evidence="10">
    <location>
        <begin position="94"/>
        <end position="105"/>
    </location>
</feature>
<comment type="subcellular location">
    <subcellularLocation>
        <location evidence="1 9">Nucleus</location>
    </subcellularLocation>
</comment>
<dbReference type="GO" id="GO:0003712">
    <property type="term" value="F:transcription coregulator activity"/>
    <property type="evidence" value="ECO:0007669"/>
    <property type="project" value="InterPro"/>
</dbReference>
<dbReference type="AlphaFoldDB" id="A0AAN7ZQR9"/>
<reference evidence="11" key="1">
    <citation type="submission" date="2023-08" db="EMBL/GenBank/DDBJ databases">
        <title>Black Yeasts Isolated from many extreme environments.</title>
        <authorList>
            <person name="Coleine C."/>
            <person name="Stajich J.E."/>
            <person name="Selbmann L."/>
        </authorList>
    </citation>
    <scope>NUCLEOTIDE SEQUENCE</scope>
    <source>
        <strain evidence="11">CCFEE 5810</strain>
    </source>
</reference>
<dbReference type="InterPro" id="IPR013942">
    <property type="entry name" value="Mediator_Med19_fun"/>
</dbReference>
<evidence type="ECO:0000313" key="12">
    <source>
        <dbReference type="Proteomes" id="UP001310594"/>
    </source>
</evidence>
<evidence type="ECO:0000256" key="7">
    <source>
        <dbReference type="ARBA" id="ARBA00023242"/>
    </source>
</evidence>
<dbReference type="Proteomes" id="UP001310594">
    <property type="component" value="Unassembled WGS sequence"/>
</dbReference>
<organism evidence="11 12">
    <name type="scientific">Elasticomyces elasticus</name>
    <dbReference type="NCBI Taxonomy" id="574655"/>
    <lineage>
        <taxon>Eukaryota</taxon>
        <taxon>Fungi</taxon>
        <taxon>Dikarya</taxon>
        <taxon>Ascomycota</taxon>
        <taxon>Pezizomycotina</taxon>
        <taxon>Dothideomycetes</taxon>
        <taxon>Dothideomycetidae</taxon>
        <taxon>Mycosphaerellales</taxon>
        <taxon>Teratosphaeriaceae</taxon>
        <taxon>Elasticomyces</taxon>
    </lineage>
</organism>
<keyword evidence="5 9" id="KW-0010">Activator</keyword>
<dbReference type="GO" id="GO:0006357">
    <property type="term" value="P:regulation of transcription by RNA polymerase II"/>
    <property type="evidence" value="ECO:0007669"/>
    <property type="project" value="InterPro"/>
</dbReference>
<feature type="compositionally biased region" description="Polar residues" evidence="10">
    <location>
        <begin position="43"/>
        <end position="77"/>
    </location>
</feature>
<feature type="region of interest" description="Disordered" evidence="10">
    <location>
        <begin position="321"/>
        <end position="405"/>
    </location>
</feature>
<comment type="caution">
    <text evidence="11">The sequence shown here is derived from an EMBL/GenBank/DDBJ whole genome shotgun (WGS) entry which is preliminary data.</text>
</comment>
<evidence type="ECO:0000256" key="2">
    <source>
        <dbReference type="ARBA" id="ARBA00009259"/>
    </source>
</evidence>
<sequence length="405" mass="43773">MFSDGERSPKRQRRSYSPPSPALPETKGFVHHAPQTPPPSVHMSPSWQAQTSTLQQVNSVPFPTPPSTTGMFSQQRGAGSEGGESGQHTPATIGEEHREEDRDTEMVDVQKSGHGEGEGDVSMVSAPAAEVDAEHRRTDHERQGDLPNAGLAEMLPPPPPLLFKRRTQPLAPTRPHPFQNIINLYSLQDVQASVARKDAEGQKKALRKSYEGKVKQLGIAGKSKARLGNNALVGLVDPNWDNESAPGRTWWDDQRTNEFPLGSARTQQEIMGKLGSALSMKPGQMPRKEHEEWKSILALEAPKSTPVVSATKSNGFPMNAALTAPGVRNSAPNSPAGVIRPERSGKKRRYDESSYSGYHEGYDDDGYSTGGDSASRRASASKRQKTATATPNGPGPARKVSALAV</sequence>
<feature type="region of interest" description="Disordered" evidence="10">
    <location>
        <begin position="1"/>
        <end position="152"/>
    </location>
</feature>
<evidence type="ECO:0000256" key="5">
    <source>
        <dbReference type="ARBA" id="ARBA00023159"/>
    </source>
</evidence>
<evidence type="ECO:0000256" key="3">
    <source>
        <dbReference type="ARBA" id="ARBA00019615"/>
    </source>
</evidence>
<gene>
    <name evidence="9" type="primary">MED19</name>
    <name evidence="11" type="ORF">LTR97_011727</name>
</gene>
<evidence type="ECO:0000256" key="6">
    <source>
        <dbReference type="ARBA" id="ARBA00023163"/>
    </source>
</evidence>
<feature type="compositionally biased region" description="Basic and acidic residues" evidence="10">
    <location>
        <begin position="340"/>
        <end position="352"/>
    </location>
</feature>
<comment type="subunit">
    <text evidence="9">Component of the Mediator complex.</text>
</comment>
<dbReference type="EMBL" id="JAVRQU010000022">
    <property type="protein sequence ID" value="KAK5691075.1"/>
    <property type="molecule type" value="Genomic_DNA"/>
</dbReference>
<evidence type="ECO:0000256" key="8">
    <source>
        <dbReference type="ARBA" id="ARBA00032018"/>
    </source>
</evidence>
<name>A0AAN7ZQR9_9PEZI</name>
<keyword evidence="6 9" id="KW-0804">Transcription</keyword>
<evidence type="ECO:0000256" key="9">
    <source>
        <dbReference type="RuleBase" id="RU364151"/>
    </source>
</evidence>
<keyword evidence="4 9" id="KW-0805">Transcription regulation</keyword>
<evidence type="ECO:0000256" key="4">
    <source>
        <dbReference type="ARBA" id="ARBA00023015"/>
    </source>
</evidence>
<dbReference type="GO" id="GO:0016592">
    <property type="term" value="C:mediator complex"/>
    <property type="evidence" value="ECO:0007669"/>
    <property type="project" value="InterPro"/>
</dbReference>
<accession>A0AAN7ZQR9</accession>
<comment type="function">
    <text evidence="9">Component of the Mediator complex, a coactivator involved in the regulated transcription of nearly all RNA polymerase II-dependent genes. Mediator functions as a bridge to convey information from gene-specific regulatory proteins to the basal RNA polymerase II transcription machinery. Mediator is recruited to promoters by direct interactions with regulatory proteins and serves as a scaffold for the assembly of a functional preinitiation complex with RNA polymerase II and the general transcription factors.</text>
</comment>
<keyword evidence="7 9" id="KW-0539">Nucleus</keyword>
<dbReference type="Pfam" id="PF08633">
    <property type="entry name" value="Rox3"/>
    <property type="match status" value="1"/>
</dbReference>
<evidence type="ECO:0000256" key="10">
    <source>
        <dbReference type="SAM" id="MobiDB-lite"/>
    </source>
</evidence>
<protein>
    <recommendedName>
        <fullName evidence="3 9">Mediator of RNA polymerase II transcription subunit 19</fullName>
    </recommendedName>
    <alternativeName>
        <fullName evidence="8 9">Mediator complex subunit 19</fullName>
    </alternativeName>
</protein>
<comment type="similarity">
    <text evidence="2 9">Belongs to the Mediator complex subunit 19 family.</text>
</comment>
<evidence type="ECO:0000256" key="1">
    <source>
        <dbReference type="ARBA" id="ARBA00004123"/>
    </source>
</evidence>
<proteinExistence type="inferred from homology"/>